<feature type="transmembrane region" description="Helical" evidence="9">
    <location>
        <begin position="227"/>
        <end position="247"/>
    </location>
</feature>
<keyword evidence="6 9" id="KW-1133">Transmembrane helix</keyword>
<dbReference type="EMBL" id="SLXO01000015">
    <property type="protein sequence ID" value="TCP30165.1"/>
    <property type="molecule type" value="Genomic_DNA"/>
</dbReference>
<proteinExistence type="inferred from homology"/>
<comment type="caution">
    <text evidence="10">The sequence shown here is derived from an EMBL/GenBank/DDBJ whole genome shotgun (WGS) entry which is preliminary data.</text>
</comment>
<comment type="similarity">
    <text evidence="2">Belongs to the BCCT transporter (TC 2.A.15) family.</text>
</comment>
<sequence>MRAWLERRGLFLAAVAAIAALVVFAIAQGSAAEAFFSDAQRRLAHATGWLQILIVNAVLGFLVWLALSRHAGRRLGGAEARPEFSLVDWFGMLFAAGMGIGLLFYSVAEPVQHYASVDEFLGGDRPTSARLAMEMTFLHWGLHPWGIYALVGLCLGFFHFNFGAPLAFDAPLREVMSAPRVRRWGWLVNLFAVLGTVVGIATSLGLGARQASAGIARLAGWQTSYELQLGVIVLVCGAALVSVLAGVGAGIRRFSAANLVLAVGLMLFVLFSGETLFVLKAFGEHLGSYLDNLLSLATWNETYTGTDWQSRWTIFYWSWWIAWSPFVGMFIARVSRGRTVREFILGVLLVPSLFNFLWMTVFGSNALYLDLFEGVALAEAVTAAPDESLYIFLDYLPLTGLAMGLAIVVIMIFFVTSADSGGLVVATLTSNGAEPSWRQRAFWTLAVGVVAAVLLRAGGLSALQSATITAGLPFGLLVFTLMPALARALARTDPTAPENQPLPALAKPSVPPDNRP</sequence>
<keyword evidence="3" id="KW-0813">Transport</keyword>
<evidence type="ECO:0000256" key="7">
    <source>
        <dbReference type="ARBA" id="ARBA00023136"/>
    </source>
</evidence>
<evidence type="ECO:0000256" key="8">
    <source>
        <dbReference type="SAM" id="MobiDB-lite"/>
    </source>
</evidence>
<comment type="subcellular location">
    <subcellularLocation>
        <location evidence="1">Cell membrane</location>
        <topology evidence="1">Multi-pass membrane protein</topology>
    </subcellularLocation>
</comment>
<feature type="transmembrane region" description="Helical" evidence="9">
    <location>
        <begin position="401"/>
        <end position="429"/>
    </location>
</feature>
<feature type="region of interest" description="Disordered" evidence="8">
    <location>
        <begin position="493"/>
        <end position="516"/>
    </location>
</feature>
<evidence type="ECO:0000256" key="3">
    <source>
        <dbReference type="ARBA" id="ARBA00022448"/>
    </source>
</evidence>
<keyword evidence="11" id="KW-1185">Reference proteome</keyword>
<protein>
    <submittedName>
        <fullName evidence="10">Choline/glycine/proline betaine transport protein</fullName>
    </submittedName>
</protein>
<feature type="transmembrane region" description="Helical" evidence="9">
    <location>
        <begin position="343"/>
        <end position="362"/>
    </location>
</feature>
<dbReference type="Proteomes" id="UP000295399">
    <property type="component" value="Unassembled WGS sequence"/>
</dbReference>
<gene>
    <name evidence="10" type="ORF">EV659_11520</name>
</gene>
<dbReference type="NCBIfam" id="TIGR00842">
    <property type="entry name" value="bcct"/>
    <property type="match status" value="1"/>
</dbReference>
<feature type="transmembrane region" description="Helical" evidence="9">
    <location>
        <begin position="184"/>
        <end position="207"/>
    </location>
</feature>
<keyword evidence="7 9" id="KW-0472">Membrane</keyword>
<dbReference type="OrthoDB" id="9775735at2"/>
<evidence type="ECO:0000313" key="10">
    <source>
        <dbReference type="EMBL" id="TCP30165.1"/>
    </source>
</evidence>
<evidence type="ECO:0000256" key="2">
    <source>
        <dbReference type="ARBA" id="ARBA00005658"/>
    </source>
</evidence>
<dbReference type="AlphaFoldDB" id="A0A4R2P8K6"/>
<feature type="transmembrane region" description="Helical" evidence="9">
    <location>
        <begin position="465"/>
        <end position="486"/>
    </location>
</feature>
<evidence type="ECO:0000256" key="6">
    <source>
        <dbReference type="ARBA" id="ARBA00022989"/>
    </source>
</evidence>
<dbReference type="PANTHER" id="PTHR30047:SF7">
    <property type="entry name" value="HIGH-AFFINITY CHOLINE TRANSPORT PROTEIN"/>
    <property type="match status" value="1"/>
</dbReference>
<dbReference type="GO" id="GO:0022857">
    <property type="term" value="F:transmembrane transporter activity"/>
    <property type="evidence" value="ECO:0007669"/>
    <property type="project" value="InterPro"/>
</dbReference>
<feature type="transmembrane region" description="Helical" evidence="9">
    <location>
        <begin position="48"/>
        <end position="67"/>
    </location>
</feature>
<name>A0A4R2P8K6_RHOSA</name>
<keyword evidence="5 9" id="KW-0812">Transmembrane</keyword>
<reference evidence="10 11" key="1">
    <citation type="submission" date="2019-03" db="EMBL/GenBank/DDBJ databases">
        <title>Genomic Encyclopedia of Type Strains, Phase IV (KMG-IV): sequencing the most valuable type-strain genomes for metagenomic binning, comparative biology and taxonomic classification.</title>
        <authorList>
            <person name="Goeker M."/>
        </authorList>
    </citation>
    <scope>NUCLEOTIDE SEQUENCE [LARGE SCALE GENOMIC DNA]</scope>
    <source>
        <strain evidence="10 11">DSM 2132</strain>
    </source>
</reference>
<evidence type="ECO:0000313" key="11">
    <source>
        <dbReference type="Proteomes" id="UP000295399"/>
    </source>
</evidence>
<keyword evidence="4" id="KW-1003">Cell membrane</keyword>
<evidence type="ECO:0000256" key="1">
    <source>
        <dbReference type="ARBA" id="ARBA00004651"/>
    </source>
</evidence>
<feature type="transmembrane region" description="Helical" evidence="9">
    <location>
        <begin position="441"/>
        <end position="459"/>
    </location>
</feature>
<evidence type="ECO:0000256" key="9">
    <source>
        <dbReference type="SAM" id="Phobius"/>
    </source>
</evidence>
<dbReference type="GO" id="GO:0005886">
    <property type="term" value="C:plasma membrane"/>
    <property type="evidence" value="ECO:0007669"/>
    <property type="project" value="UniProtKB-SubCell"/>
</dbReference>
<evidence type="ECO:0000256" key="4">
    <source>
        <dbReference type="ARBA" id="ARBA00022475"/>
    </source>
</evidence>
<dbReference type="RefSeq" id="WP_132709533.1">
    <property type="nucleotide sequence ID" value="NZ_JACIGF010000015.1"/>
</dbReference>
<evidence type="ECO:0000256" key="5">
    <source>
        <dbReference type="ARBA" id="ARBA00022692"/>
    </source>
</evidence>
<organism evidence="10 11">
    <name type="scientific">Rhodothalassium salexigens DSM 2132</name>
    <dbReference type="NCBI Taxonomy" id="1188247"/>
    <lineage>
        <taxon>Bacteria</taxon>
        <taxon>Pseudomonadati</taxon>
        <taxon>Pseudomonadota</taxon>
        <taxon>Alphaproteobacteria</taxon>
        <taxon>Rhodothalassiales</taxon>
        <taxon>Rhodothalassiaceae</taxon>
        <taxon>Rhodothalassium</taxon>
    </lineage>
</organism>
<dbReference type="InParanoid" id="A0A4R2P8K6"/>
<feature type="transmembrane region" description="Helical" evidence="9">
    <location>
        <begin position="87"/>
        <end position="108"/>
    </location>
</feature>
<feature type="transmembrane region" description="Helical" evidence="9">
    <location>
        <begin position="259"/>
        <end position="279"/>
    </location>
</feature>
<dbReference type="InterPro" id="IPR000060">
    <property type="entry name" value="BCCT_transptr"/>
</dbReference>
<dbReference type="PANTHER" id="PTHR30047">
    <property type="entry name" value="HIGH-AFFINITY CHOLINE TRANSPORT PROTEIN-RELATED"/>
    <property type="match status" value="1"/>
</dbReference>
<feature type="transmembrane region" description="Helical" evidence="9">
    <location>
        <begin position="145"/>
        <end position="164"/>
    </location>
</feature>
<dbReference type="Pfam" id="PF02028">
    <property type="entry name" value="BCCT"/>
    <property type="match status" value="1"/>
</dbReference>
<accession>A0A4R2P8K6</accession>
<feature type="transmembrane region" description="Helical" evidence="9">
    <location>
        <begin position="314"/>
        <end position="331"/>
    </location>
</feature>